<comment type="caution">
    <text evidence="2">The sequence shown here is derived from an EMBL/GenBank/DDBJ whole genome shotgun (WGS) entry which is preliminary data.</text>
</comment>
<keyword evidence="3" id="KW-1185">Reference proteome</keyword>
<gene>
    <name evidence="2" type="ORF">GCM10023195_07960</name>
</gene>
<evidence type="ECO:0000313" key="3">
    <source>
        <dbReference type="Proteomes" id="UP001500212"/>
    </source>
</evidence>
<dbReference type="EMBL" id="BAABHJ010000002">
    <property type="protein sequence ID" value="GAA4602561.1"/>
    <property type="molecule type" value="Genomic_DNA"/>
</dbReference>
<dbReference type="RefSeq" id="WP_345348339.1">
    <property type="nucleotide sequence ID" value="NZ_BAABHJ010000002.1"/>
</dbReference>
<feature type="chain" id="PRO_5045473944" evidence="1">
    <location>
        <begin position="33"/>
        <end position="148"/>
    </location>
</feature>
<keyword evidence="1" id="KW-0732">Signal</keyword>
<sequence length="148" mass="15720">MRITNAAKTGLIGLATAGTALTLGATIPSAQAATPTTAHTVTAAASSKCMWFNAPKVHGYTAKIKLCWNWAYDGHGAYNGVIHATYYDSSRTNGTLYVKARISNRWVATLGAGHEVSYGTHKYLPYSHGKNLAFRACLSHHGCGPNGH</sequence>
<dbReference type="Proteomes" id="UP001500212">
    <property type="component" value="Unassembled WGS sequence"/>
</dbReference>
<evidence type="ECO:0000313" key="2">
    <source>
        <dbReference type="EMBL" id="GAA4602561.1"/>
    </source>
</evidence>
<organism evidence="2 3">
    <name type="scientific">Actinoallomurus liliacearum</name>
    <dbReference type="NCBI Taxonomy" id="1080073"/>
    <lineage>
        <taxon>Bacteria</taxon>
        <taxon>Bacillati</taxon>
        <taxon>Actinomycetota</taxon>
        <taxon>Actinomycetes</taxon>
        <taxon>Streptosporangiales</taxon>
        <taxon>Thermomonosporaceae</taxon>
        <taxon>Actinoallomurus</taxon>
    </lineage>
</organism>
<protein>
    <submittedName>
        <fullName evidence="2">Uncharacterized protein</fullName>
    </submittedName>
</protein>
<feature type="signal peptide" evidence="1">
    <location>
        <begin position="1"/>
        <end position="32"/>
    </location>
</feature>
<accession>A0ABP8TAP5</accession>
<proteinExistence type="predicted"/>
<name>A0ABP8TAP5_9ACTN</name>
<evidence type="ECO:0000256" key="1">
    <source>
        <dbReference type="SAM" id="SignalP"/>
    </source>
</evidence>
<reference evidence="3" key="1">
    <citation type="journal article" date="2019" name="Int. J. Syst. Evol. Microbiol.">
        <title>The Global Catalogue of Microorganisms (GCM) 10K type strain sequencing project: providing services to taxonomists for standard genome sequencing and annotation.</title>
        <authorList>
            <consortium name="The Broad Institute Genomics Platform"/>
            <consortium name="The Broad Institute Genome Sequencing Center for Infectious Disease"/>
            <person name="Wu L."/>
            <person name="Ma J."/>
        </authorList>
    </citation>
    <scope>NUCLEOTIDE SEQUENCE [LARGE SCALE GENOMIC DNA]</scope>
    <source>
        <strain evidence="3">JCM 17938</strain>
    </source>
</reference>